<dbReference type="EMBL" id="JBBWWR010000005">
    <property type="protein sequence ID" value="KAK8965840.1"/>
    <property type="molecule type" value="Genomic_DNA"/>
</dbReference>
<dbReference type="Gene3D" id="1.25.40.10">
    <property type="entry name" value="Tetratricopeptide repeat domain"/>
    <property type="match status" value="1"/>
</dbReference>
<dbReference type="PANTHER" id="PTHR21581:SF6">
    <property type="entry name" value="TRAFFICKING PROTEIN PARTICLE COMPLEX SUBUNIT 12"/>
    <property type="match status" value="1"/>
</dbReference>
<proteinExistence type="predicted"/>
<gene>
    <name evidence="2" type="ORF">KSP40_PGU008721</name>
</gene>
<feature type="region of interest" description="Disordered" evidence="1">
    <location>
        <begin position="1"/>
        <end position="34"/>
    </location>
</feature>
<reference evidence="2 3" key="1">
    <citation type="journal article" date="2022" name="Nat. Plants">
        <title>Genomes of leafy and leafless Platanthera orchids illuminate the evolution of mycoheterotrophy.</title>
        <authorList>
            <person name="Li M.H."/>
            <person name="Liu K.W."/>
            <person name="Li Z."/>
            <person name="Lu H.C."/>
            <person name="Ye Q.L."/>
            <person name="Zhang D."/>
            <person name="Wang J.Y."/>
            <person name="Li Y.F."/>
            <person name="Zhong Z.M."/>
            <person name="Liu X."/>
            <person name="Yu X."/>
            <person name="Liu D.K."/>
            <person name="Tu X.D."/>
            <person name="Liu B."/>
            <person name="Hao Y."/>
            <person name="Liao X.Y."/>
            <person name="Jiang Y.T."/>
            <person name="Sun W.H."/>
            <person name="Chen J."/>
            <person name="Chen Y.Q."/>
            <person name="Ai Y."/>
            <person name="Zhai J.W."/>
            <person name="Wu S.S."/>
            <person name="Zhou Z."/>
            <person name="Hsiao Y.Y."/>
            <person name="Wu W.L."/>
            <person name="Chen Y.Y."/>
            <person name="Lin Y.F."/>
            <person name="Hsu J.L."/>
            <person name="Li C.Y."/>
            <person name="Wang Z.W."/>
            <person name="Zhao X."/>
            <person name="Zhong W.Y."/>
            <person name="Ma X.K."/>
            <person name="Ma L."/>
            <person name="Huang J."/>
            <person name="Chen G.Z."/>
            <person name="Huang M.Z."/>
            <person name="Huang L."/>
            <person name="Peng D.H."/>
            <person name="Luo Y.B."/>
            <person name="Zou S.Q."/>
            <person name="Chen S.P."/>
            <person name="Lan S."/>
            <person name="Tsai W.C."/>
            <person name="Van de Peer Y."/>
            <person name="Liu Z.J."/>
        </authorList>
    </citation>
    <scope>NUCLEOTIDE SEQUENCE [LARGE SCALE GENOMIC DNA]</scope>
    <source>
        <strain evidence="2">Lor288</strain>
    </source>
</reference>
<dbReference type="Proteomes" id="UP001412067">
    <property type="component" value="Unassembled WGS sequence"/>
</dbReference>
<name>A0ABR2MQS3_9ASPA</name>
<sequence>MEDRDPSTAVSSPAFSMENLTLDDPLSPSTRFSSPAELAPDLPSLLDLAARGQWRSVIDKVARARTTSLLSKPHEHLIYLAFNALALHKVRRFTDASLEIDSLSPADDRPDDPFHHPRFQYDSYPEIYPTLRGSMLPFSVRLLYADLPQRIGNRPESLDRLYSLLSFARSRSGDAWPRRAAFVLGALACNHFIHREFDVTLSLIRELLAANPSDPVLLSRLGYVQLQIGDVEGAKESFSLVEGMKLSGAEFENLVGRNRALGFIVAKDYVAAVREYEVCIERDPSDAVAVNNKALCLMYSRDLSDSIKLLEGTLERVPTAALNETLVVNLCSMYELAYVQHGDIKKGLSNWIARVAPDDFDSSCTRT</sequence>
<accession>A0ABR2MQS3</accession>
<comment type="caution">
    <text evidence="2">The sequence shown here is derived from an EMBL/GenBank/DDBJ whole genome shotgun (WGS) entry which is preliminary data.</text>
</comment>
<dbReference type="SUPFAM" id="SSF48452">
    <property type="entry name" value="TPR-like"/>
    <property type="match status" value="1"/>
</dbReference>
<evidence type="ECO:0008006" key="4">
    <source>
        <dbReference type="Google" id="ProtNLM"/>
    </source>
</evidence>
<evidence type="ECO:0000313" key="2">
    <source>
        <dbReference type="EMBL" id="KAK8965840.1"/>
    </source>
</evidence>
<organism evidence="2 3">
    <name type="scientific">Platanthera guangdongensis</name>
    <dbReference type="NCBI Taxonomy" id="2320717"/>
    <lineage>
        <taxon>Eukaryota</taxon>
        <taxon>Viridiplantae</taxon>
        <taxon>Streptophyta</taxon>
        <taxon>Embryophyta</taxon>
        <taxon>Tracheophyta</taxon>
        <taxon>Spermatophyta</taxon>
        <taxon>Magnoliopsida</taxon>
        <taxon>Liliopsida</taxon>
        <taxon>Asparagales</taxon>
        <taxon>Orchidaceae</taxon>
        <taxon>Orchidoideae</taxon>
        <taxon>Orchideae</taxon>
        <taxon>Orchidinae</taxon>
        <taxon>Platanthera</taxon>
    </lineage>
</organism>
<keyword evidence="3" id="KW-1185">Reference proteome</keyword>
<protein>
    <recommendedName>
        <fullName evidence="4">Trafficking protein particle complex subunit 12</fullName>
    </recommendedName>
</protein>
<dbReference type="InterPro" id="IPR011990">
    <property type="entry name" value="TPR-like_helical_dom_sf"/>
</dbReference>
<evidence type="ECO:0000313" key="3">
    <source>
        <dbReference type="Proteomes" id="UP001412067"/>
    </source>
</evidence>
<dbReference type="PANTHER" id="PTHR21581">
    <property type="entry name" value="D-ALANYL-D-ALANINE CARBOXYPEPTIDASE"/>
    <property type="match status" value="1"/>
</dbReference>
<evidence type="ECO:0000256" key="1">
    <source>
        <dbReference type="SAM" id="MobiDB-lite"/>
    </source>
</evidence>